<evidence type="ECO:0000313" key="3">
    <source>
        <dbReference type="EMBL" id="QTA87709.1"/>
    </source>
</evidence>
<evidence type="ECO:0000259" key="2">
    <source>
        <dbReference type="SMART" id="SM00912"/>
    </source>
</evidence>
<feature type="compositionally biased region" description="Basic and acidic residues" evidence="1">
    <location>
        <begin position="1335"/>
        <end position="1345"/>
    </location>
</feature>
<dbReference type="KEGG" id="dmm:dnm_037430"/>
<evidence type="ECO:0000313" key="4">
    <source>
        <dbReference type="Proteomes" id="UP000663722"/>
    </source>
</evidence>
<dbReference type="Gene3D" id="2.160.20.10">
    <property type="entry name" value="Single-stranded right-handed beta-helix, Pectin lyase-like"/>
    <property type="match status" value="3"/>
</dbReference>
<dbReference type="InterPro" id="IPR012334">
    <property type="entry name" value="Pectin_lyas_fold"/>
</dbReference>
<dbReference type="Pfam" id="PF05860">
    <property type="entry name" value="TPS"/>
    <property type="match status" value="1"/>
</dbReference>
<feature type="region of interest" description="Disordered" evidence="1">
    <location>
        <begin position="1317"/>
        <end position="1362"/>
    </location>
</feature>
<organism evidence="3 4">
    <name type="scientific">Desulfonema magnum</name>
    <dbReference type="NCBI Taxonomy" id="45655"/>
    <lineage>
        <taxon>Bacteria</taxon>
        <taxon>Pseudomonadati</taxon>
        <taxon>Thermodesulfobacteriota</taxon>
        <taxon>Desulfobacteria</taxon>
        <taxon>Desulfobacterales</taxon>
        <taxon>Desulfococcaceae</taxon>
        <taxon>Desulfonema</taxon>
    </lineage>
</organism>
<dbReference type="InterPro" id="IPR008638">
    <property type="entry name" value="FhaB/CdiA-like_TPS"/>
</dbReference>
<dbReference type="InterPro" id="IPR011050">
    <property type="entry name" value="Pectin_lyase_fold/virulence"/>
</dbReference>
<dbReference type="SMART" id="SM00912">
    <property type="entry name" value="Haemagg_act"/>
    <property type="match status" value="1"/>
</dbReference>
<evidence type="ECO:0000256" key="1">
    <source>
        <dbReference type="SAM" id="MobiDB-lite"/>
    </source>
</evidence>
<feature type="domain" description="Filamentous haemagglutinin FhaB/tRNA nuclease CdiA-like TPS" evidence="2">
    <location>
        <begin position="69"/>
        <end position="177"/>
    </location>
</feature>
<dbReference type="NCBIfam" id="TIGR01901">
    <property type="entry name" value="adhes_NPXG"/>
    <property type="match status" value="1"/>
</dbReference>
<proteinExistence type="predicted"/>
<accession>A0A975BL46</accession>
<dbReference type="Proteomes" id="UP000663722">
    <property type="component" value="Chromosome"/>
</dbReference>
<keyword evidence="4" id="KW-1185">Reference proteome</keyword>
<gene>
    <name evidence="3" type="ORF">dnm_037430</name>
</gene>
<dbReference type="EMBL" id="CP061800">
    <property type="protein sequence ID" value="QTA87709.1"/>
    <property type="molecule type" value="Genomic_DNA"/>
</dbReference>
<reference evidence="3" key="1">
    <citation type="journal article" date="2021" name="Microb. Physiol.">
        <title>Proteogenomic Insights into the Physiology of Marine, Sulfate-Reducing, Filamentous Desulfonema limicola and Desulfonema magnum.</title>
        <authorList>
            <person name="Schnaars V."/>
            <person name="Wohlbrand L."/>
            <person name="Scheve S."/>
            <person name="Hinrichs C."/>
            <person name="Reinhardt R."/>
            <person name="Rabus R."/>
        </authorList>
    </citation>
    <scope>NUCLEOTIDE SEQUENCE</scope>
    <source>
        <strain evidence="3">4be13</strain>
    </source>
</reference>
<sequence>MSCEVSEAQARLFDITTNLKKTNVNRNATMNYPGQLIITVILFMTITVPICVGGTHPQGIILDGTLGSSGKLSLPGPDYEIKAEFGKQAGANLFHSFQQFNIHKHESATFSGPDSVQNIISRVTGGDSSWIDGKLCSAIPNADLYLLNSAGVMFGPNASLDLKGSFHVSTADYLRVGEKDKFYAASHESDVLSVSAPAAFGFFDNDVAPVTLEGRGQITEQERNNNPAGLNVSEGKTISLIGGDIEITKGTYCKTGTQKTDDWLMPLSEQVTDEKGDPVLDDDGTPVLVTDDDGNPVPAWKTELLGSVSAPGGQINIASVASPGEVKIGKPEPRTPNPETRAQVSNFRFEVSKGGKITISDKSLIDVSGNGSGSIFIRGGQFVTEDSAVHARTLGDGHGGEVDLRVDDLFLIRGAEIDVSTEGSGRGSDIKIQASGSAVFSGENSATDISRIHVWANDKDKDAGDSGKLLIEANDISFTNGAYVSTNSFGYGRGGDITFKAAESVTFSKEAILNSKRWPCYISIAAIGAGDAGNLSIEAKDISFREGAYIGAYSYVGGTTGDVTLRASESIAFSDKDSNSYVDVKSILATANSGVRAGNLSLEAQNVSFTDGASVSGQTSGTCDGGNVTIRASESVTISGENNWGNVSKIAVGTSGKAEGAGDAGYILIKAKNVSFTGGADISTSSDGRGRAGDISIIASESVLIAGEGSKDNISGIYSGSKCRESYAGDAGKINITAQKLTLSDKGRISTSGSGGKAGDISLNVGQFQTDTGASVSSENTYLNTHKFSDIPERDDHILIPGDVIEVKDVGDGREGRYIYTGKEMIGFNTSHTISDITELDKLDDQYAVSEGDLAELADAGGLRRFFYVYDAYYNVKKWVEFGDDHTVVLPDMTKLDEATGWFDAENPPYSSGDVIRVEDAGDGKSATFIYACIDIPLREKTWVRAVRFNHFTVDDITALNELSEKFFMTDGDVVTVKDSGNGTDSRFLRQPDEWIEFNTVHEVSNVAEQNNLITVQPGNIAEVDDAGNGKPWQFVYSGRAWMPLNDVHSVADVGERDRLPVHRGDVVRVADVGTGNPKTFLYAGDKWIEFVKSDAGTITMNADTVRMKESRISTSSEGHGNAGDISLTAAGQLELDAGTFVSSTINSIDFGGDAGTITIDADDSVRLLDNVSLTTESGSAGGGKISVNTGNSVYLLNSKITSSVKHGEGKGGDVTIHSDGVLLNHGDITANAGEGDGGAIFIHTDNYVRSSDSKVTATSKRGNDGTVKIESPNADLGGDLVILPGTFLDATSWIKTPCAQRSGENVSRFVIKGRDAVANPPDDLHPGPPPWFGDNKDEQDKESENEQTGTDKGFHKKIISH</sequence>
<protein>
    <submittedName>
        <fullName evidence="3">Filamentous hemagglutinin family N-terminal domain-containing protein</fullName>
    </submittedName>
</protein>
<dbReference type="SUPFAM" id="SSF51126">
    <property type="entry name" value="Pectin lyase-like"/>
    <property type="match status" value="4"/>
</dbReference>
<name>A0A975BL46_9BACT</name>